<feature type="non-terminal residue" evidence="1">
    <location>
        <position position="1"/>
    </location>
</feature>
<dbReference type="Proteomes" id="UP001530377">
    <property type="component" value="Unassembled WGS sequence"/>
</dbReference>
<organism evidence="1 2">
    <name type="scientific">Cyclostephanos tholiformis</name>
    <dbReference type="NCBI Taxonomy" id="382380"/>
    <lineage>
        <taxon>Eukaryota</taxon>
        <taxon>Sar</taxon>
        <taxon>Stramenopiles</taxon>
        <taxon>Ochrophyta</taxon>
        <taxon>Bacillariophyta</taxon>
        <taxon>Coscinodiscophyceae</taxon>
        <taxon>Thalassiosirophycidae</taxon>
        <taxon>Stephanodiscales</taxon>
        <taxon>Stephanodiscaceae</taxon>
        <taxon>Cyclostephanos</taxon>
    </lineage>
</organism>
<proteinExistence type="predicted"/>
<evidence type="ECO:0000313" key="2">
    <source>
        <dbReference type="Proteomes" id="UP001530377"/>
    </source>
</evidence>
<name>A0ABD3R658_9STRA</name>
<comment type="caution">
    <text evidence="1">The sequence shown here is derived from an EMBL/GenBank/DDBJ whole genome shotgun (WGS) entry which is preliminary data.</text>
</comment>
<protein>
    <submittedName>
        <fullName evidence="1">Uncharacterized protein</fullName>
    </submittedName>
</protein>
<sequence>YSPRCNPAPWSLFVQGQTTAQNHHCAAAVDDDDDDETTSSLYHNHHPDRTAIAAARGWGGWGGTVSIRTIALFCLLKALEVCIEYIKFVLEWNHKEERADGGREVRPGLRRSADTGGNNMSLLYLTRWYIPILGGDRIGDRCDGRRYHDIEREALGR</sequence>
<keyword evidence="2" id="KW-1185">Reference proteome</keyword>
<evidence type="ECO:0000313" key="1">
    <source>
        <dbReference type="EMBL" id="KAL3808049.1"/>
    </source>
</evidence>
<gene>
    <name evidence="1" type="ORF">ACHAXA_001899</name>
</gene>
<reference evidence="1 2" key="1">
    <citation type="submission" date="2024-10" db="EMBL/GenBank/DDBJ databases">
        <title>Updated reference genomes for cyclostephanoid diatoms.</title>
        <authorList>
            <person name="Roberts W.R."/>
            <person name="Alverson A.J."/>
        </authorList>
    </citation>
    <scope>NUCLEOTIDE SEQUENCE [LARGE SCALE GENOMIC DNA]</scope>
    <source>
        <strain evidence="1 2">AJA228-03</strain>
    </source>
</reference>
<dbReference type="EMBL" id="JALLPB020000552">
    <property type="protein sequence ID" value="KAL3808049.1"/>
    <property type="molecule type" value="Genomic_DNA"/>
</dbReference>
<dbReference type="AlphaFoldDB" id="A0ABD3R658"/>
<accession>A0ABD3R658</accession>